<dbReference type="OrthoDB" id="9802901at2"/>
<dbReference type="EMBL" id="RKHR01000004">
    <property type="protein sequence ID" value="ROS01444.1"/>
    <property type="molecule type" value="Genomic_DNA"/>
</dbReference>
<keyword evidence="2" id="KW-1185">Reference proteome</keyword>
<sequence>MSNNDNSLRYRRIHACLAEFFHTCYYCGDIASTDDFIPPKTRSQTSGSYPDGQFFIVPCCPECKRLGGDQPHSHIETRSEYIRKALRKKHYATFKKTQLWTQEEVALRIEEDGLTSINRSLLAVLNAEQDLTSRLNFTGYDFEVDGSRYQSVIEEKGQTSVFGQLYDNPKQALHAVAKQYSLKVAELHQQSEIHNGNIELAAETLITEHRQRQQEKQLKELATELSVRYKQPKQWLIRSLTSLAKQSPDANLEMISKILIERYFSR</sequence>
<gene>
    <name evidence="1" type="ORF">EDC56_1885</name>
</gene>
<reference evidence="1 2" key="1">
    <citation type="submission" date="2018-11" db="EMBL/GenBank/DDBJ databases">
        <title>Genomic Encyclopedia of Type Strains, Phase IV (KMG-IV): sequencing the most valuable type-strain genomes for metagenomic binning, comparative biology and taxonomic classification.</title>
        <authorList>
            <person name="Goeker M."/>
        </authorList>
    </citation>
    <scope>NUCLEOTIDE SEQUENCE [LARGE SCALE GENOMIC DNA]</scope>
    <source>
        <strain evidence="1 2">DSM 100316</strain>
    </source>
</reference>
<dbReference type="RefSeq" id="WP_123712235.1">
    <property type="nucleotide sequence ID" value="NZ_RKHR01000004.1"/>
</dbReference>
<dbReference type="AlphaFoldDB" id="A0A3N2DNQ6"/>
<organism evidence="1 2">
    <name type="scientific">Sinobacterium caligoides</name>
    <dbReference type="NCBI Taxonomy" id="933926"/>
    <lineage>
        <taxon>Bacteria</taxon>
        <taxon>Pseudomonadati</taxon>
        <taxon>Pseudomonadota</taxon>
        <taxon>Gammaproteobacteria</taxon>
        <taxon>Cellvibrionales</taxon>
        <taxon>Spongiibacteraceae</taxon>
        <taxon>Sinobacterium</taxon>
    </lineage>
</organism>
<dbReference type="Proteomes" id="UP000275394">
    <property type="component" value="Unassembled WGS sequence"/>
</dbReference>
<proteinExistence type="predicted"/>
<accession>A0A3N2DNQ6</accession>
<name>A0A3N2DNQ6_9GAMM</name>
<comment type="caution">
    <text evidence="1">The sequence shown here is derived from an EMBL/GenBank/DDBJ whole genome shotgun (WGS) entry which is preliminary data.</text>
</comment>
<evidence type="ECO:0000313" key="2">
    <source>
        <dbReference type="Proteomes" id="UP000275394"/>
    </source>
</evidence>
<evidence type="ECO:0000313" key="1">
    <source>
        <dbReference type="EMBL" id="ROS01444.1"/>
    </source>
</evidence>
<protein>
    <submittedName>
        <fullName evidence="1">Uncharacterized protein</fullName>
    </submittedName>
</protein>